<proteinExistence type="predicted"/>
<dbReference type="Proteomes" id="UP000006051">
    <property type="component" value="Chromosome"/>
</dbReference>
<protein>
    <submittedName>
        <fullName evidence="1">Uncharacterized protein</fullName>
    </submittedName>
</protein>
<name>I3ZZ39_ORNRL</name>
<sequence length="360" mass="40924">MSTDFQGGWNEEEGVYYAKGSFDNEVEYYNEIICNTNFWDIYMGEILNNMYAGNHEEPLKILEEVKEVISDNRENIQNLGDYHGDNDLMNAALRYVEKSAQQALVWEQLFKDPQANETIQEATNKLFASMQEDLTQMQTALAEFADKYFEEDEEDEDYDDYDYGNESVMMQHVEFDENNPLLQPIHGISLEDYAAAAAKMASGATEDEVAKALGVERPQWDEANQLWQTRMQQDSDFTLIGLYGQYFATASSHPKFQNMESDSSTPANPENLARINEDIDFYAELAGAMQAAYEYGIDGAQWLRENYGLSIGDFQSVAMKWATSPAFTTGVIGKQHKFAEEYGKKFAEEQGGNIADDVDF</sequence>
<dbReference type="InterPro" id="IPR046728">
    <property type="entry name" value="DUF6620"/>
</dbReference>
<dbReference type="EMBL" id="CP003283">
    <property type="protein sequence ID" value="AFL96973.1"/>
    <property type="molecule type" value="Genomic_DNA"/>
</dbReference>
<dbReference type="GeneID" id="71569070"/>
<dbReference type="PATRIC" id="fig|867902.3.peg.755"/>
<dbReference type="Pfam" id="PF20325">
    <property type="entry name" value="DUF6620"/>
    <property type="match status" value="1"/>
</dbReference>
<accession>I3ZZ39</accession>
<evidence type="ECO:0000313" key="1">
    <source>
        <dbReference type="EMBL" id="AFL96973.1"/>
    </source>
</evidence>
<dbReference type="eggNOG" id="ENOG5030VDT">
    <property type="taxonomic scope" value="Bacteria"/>
</dbReference>
<reference evidence="1 2" key="1">
    <citation type="submission" date="2012-06" db="EMBL/GenBank/DDBJ databases">
        <title>The complete genome of Ornithobacterium rhinotracheale DSM 15997.</title>
        <authorList>
            <consortium name="US DOE Joint Genome Institute (JGI-PGF)"/>
            <person name="Lucas S."/>
            <person name="Copeland A."/>
            <person name="Lapidus A."/>
            <person name="Goodwin L."/>
            <person name="Pitluck S."/>
            <person name="Peters L."/>
            <person name="Mikhailova N."/>
            <person name="Teshima H."/>
            <person name="Kyrpides N."/>
            <person name="Mavromatis K."/>
            <person name="Pagani I."/>
            <person name="Ivanova N."/>
            <person name="Ovchinnikova G."/>
            <person name="Zeytun A."/>
            <person name="Detter J.C."/>
            <person name="Han C."/>
            <person name="Land M."/>
            <person name="Hauser L."/>
            <person name="Markowitz V."/>
            <person name="Cheng J.-F."/>
            <person name="Hugenholtz P."/>
            <person name="Woyke T."/>
            <person name="Wu D."/>
            <person name="Lang E."/>
            <person name="Kopitz M."/>
            <person name="Brambilla E."/>
            <person name="Klenk H.-P."/>
            <person name="Eisen J.A."/>
        </authorList>
    </citation>
    <scope>NUCLEOTIDE SEQUENCE [LARGE SCALE GENOMIC DNA]</scope>
    <source>
        <strain evidence="2">ATCC 51463 / DSM 15997 / CCUG 23171 / LMG 9086</strain>
    </source>
</reference>
<dbReference type="GeneID" id="97257487"/>
<gene>
    <name evidence="1" type="ordered locus">Ornrh_0775</name>
</gene>
<dbReference type="AlphaFoldDB" id="I3ZZ39"/>
<dbReference type="HOGENOM" id="CLU_769114_0_0_10"/>
<dbReference type="KEGG" id="orh:Ornrh_0775"/>
<dbReference type="RefSeq" id="WP_014790574.1">
    <property type="nucleotide sequence ID" value="NC_018016.1"/>
</dbReference>
<organism evidence="1 2">
    <name type="scientific">Ornithobacterium rhinotracheale (strain ATCC 51463 / DSM 15997 / CCUG 23171 / CIP 104009 / LMG 9086)</name>
    <dbReference type="NCBI Taxonomy" id="867902"/>
    <lineage>
        <taxon>Bacteria</taxon>
        <taxon>Pseudomonadati</taxon>
        <taxon>Bacteroidota</taxon>
        <taxon>Flavobacteriia</taxon>
        <taxon>Flavobacteriales</taxon>
        <taxon>Weeksellaceae</taxon>
        <taxon>Ornithobacterium</taxon>
    </lineage>
</organism>
<evidence type="ECO:0000313" key="2">
    <source>
        <dbReference type="Proteomes" id="UP000006051"/>
    </source>
</evidence>
<keyword evidence="2" id="KW-1185">Reference proteome</keyword>
<dbReference type="STRING" id="867902.Ornrh_0775"/>